<dbReference type="CDD" id="cd00780">
    <property type="entry name" value="NTF2"/>
    <property type="match status" value="1"/>
</dbReference>
<feature type="compositionally biased region" description="Basic and acidic residues" evidence="3">
    <location>
        <begin position="428"/>
        <end position="442"/>
    </location>
</feature>
<dbReference type="PROSITE" id="PS50177">
    <property type="entry name" value="NTF2_DOMAIN"/>
    <property type="match status" value="1"/>
</dbReference>
<dbReference type="Pfam" id="PF02136">
    <property type="entry name" value="NTF2"/>
    <property type="match status" value="1"/>
</dbReference>
<dbReference type="PROSITE" id="PS50102">
    <property type="entry name" value="RRM"/>
    <property type="match status" value="1"/>
</dbReference>
<dbReference type="SUPFAM" id="SSF54928">
    <property type="entry name" value="RNA-binding domain, RBD"/>
    <property type="match status" value="1"/>
</dbReference>
<name>A0A0D9X704_9ORYZ</name>
<dbReference type="FunFam" id="3.10.450.50:FF:000003">
    <property type="entry name" value="Nuclear transport factor 2 family protein"/>
    <property type="match status" value="1"/>
</dbReference>
<feature type="region of interest" description="Disordered" evidence="3">
    <location>
        <begin position="383"/>
        <end position="485"/>
    </location>
</feature>
<feature type="region of interest" description="Disordered" evidence="3">
    <location>
        <begin position="146"/>
        <end position="171"/>
    </location>
</feature>
<dbReference type="InterPro" id="IPR018222">
    <property type="entry name" value="Nuclear_transport_factor_2_euk"/>
</dbReference>
<dbReference type="InterPro" id="IPR039539">
    <property type="entry name" value="Ras_GTPase_bind_prot"/>
</dbReference>
<dbReference type="PANTHER" id="PTHR10693:SF75">
    <property type="entry name" value="NUCLEAR TRANSPORT FACTOR 2"/>
    <property type="match status" value="1"/>
</dbReference>
<feature type="region of interest" description="Disordered" evidence="3">
    <location>
        <begin position="184"/>
        <end position="230"/>
    </location>
</feature>
<dbReference type="InterPro" id="IPR035979">
    <property type="entry name" value="RBD_domain_sf"/>
</dbReference>
<dbReference type="STRING" id="77586.A0A0D9X704"/>
<dbReference type="InterPro" id="IPR000504">
    <property type="entry name" value="RRM_dom"/>
</dbReference>
<dbReference type="InterPro" id="IPR012677">
    <property type="entry name" value="Nucleotide-bd_a/b_plait_sf"/>
</dbReference>
<evidence type="ECO:0000256" key="2">
    <source>
        <dbReference type="PROSITE-ProRule" id="PRU00176"/>
    </source>
</evidence>
<feature type="compositionally biased region" description="Polar residues" evidence="3">
    <location>
        <begin position="270"/>
        <end position="291"/>
    </location>
</feature>
<dbReference type="AlphaFoldDB" id="A0A0D9X704"/>
<dbReference type="HOGENOM" id="CLU_026954_2_0_1"/>
<dbReference type="CDD" id="cd00590">
    <property type="entry name" value="RRM_SF"/>
    <property type="match status" value="1"/>
</dbReference>
<evidence type="ECO:0000259" key="4">
    <source>
        <dbReference type="PROSITE" id="PS50102"/>
    </source>
</evidence>
<dbReference type="GO" id="GO:0003729">
    <property type="term" value="F:mRNA binding"/>
    <property type="evidence" value="ECO:0007669"/>
    <property type="project" value="TreeGrafter"/>
</dbReference>
<feature type="region of interest" description="Disordered" evidence="3">
    <location>
        <begin position="264"/>
        <end position="291"/>
    </location>
</feature>
<feature type="compositionally biased region" description="Low complexity" evidence="3">
    <location>
        <begin position="418"/>
        <end position="427"/>
    </location>
</feature>
<dbReference type="Gene3D" id="3.10.450.50">
    <property type="match status" value="1"/>
</dbReference>
<dbReference type="FunFam" id="3.30.70.330:FF:000900">
    <property type="entry name" value="Nuclear transport factor 2 domain containing protein, expressed"/>
    <property type="match status" value="1"/>
</dbReference>
<evidence type="ECO:0000313" key="6">
    <source>
        <dbReference type="EnsemblPlants" id="LPERR08G09790.1"/>
    </source>
</evidence>
<dbReference type="SUPFAM" id="SSF54427">
    <property type="entry name" value="NTF2-like"/>
    <property type="match status" value="1"/>
</dbReference>
<evidence type="ECO:0000256" key="3">
    <source>
        <dbReference type="SAM" id="MobiDB-lite"/>
    </source>
</evidence>
<dbReference type="InterPro" id="IPR002075">
    <property type="entry name" value="NTF2_dom"/>
</dbReference>
<sequence length="485" mass="53034">MAMQDGTPATPISPHVISAAFVQQYYHILHETPNLVYKFYQDASIVGRPNSSGVMEYVSTTADINRIILSMDFKNYLTEIETADAQLSHKDGVLIVVTGSLTSDGICRRFTQSFFLAPQESGGYVVLNDIFRFIVERPPLAISQVSQENENQNTATLAETDPNPAEDEASDPVAVENNLIEEEVTNSTVDGSSTVENNAAIEPPVQMNKEEPRKNPVAAPPPPAQKDVTKKSYASIVKVMKEVPPTPVIKPKSAPKPVVKTVEVSEKSSAKNSQTVEITPNDNNVAENNTSSDEQGYSVFVKSLPYNVTVQMVEEEFKKFGAIKPSGIQVRNNKIDRFCFGFIEFESQQSMQAAIEASPIHMGGKEVFVEEKRTTTRVVNGVVTRGDNSNAGGGNRFQSGRGAYRGDNFRGRGGGYANNGNYRGGDNLNRRNDLRNRNEFSGRGRGPPPGNGYQQNGFHSPRPFQNGNGRLTRVNAPRQTPIAAA</sequence>
<keyword evidence="7" id="KW-1185">Reference proteome</keyword>
<feature type="domain" description="NTF2" evidence="5">
    <location>
        <begin position="17"/>
        <end position="133"/>
    </location>
</feature>
<feature type="compositionally biased region" description="Polar residues" evidence="3">
    <location>
        <begin position="185"/>
        <end position="197"/>
    </location>
</feature>
<reference evidence="6 7" key="1">
    <citation type="submission" date="2012-08" db="EMBL/GenBank/DDBJ databases">
        <title>Oryza genome evolution.</title>
        <authorList>
            <person name="Wing R.A."/>
        </authorList>
    </citation>
    <scope>NUCLEOTIDE SEQUENCE</scope>
</reference>
<dbReference type="GO" id="GO:1990904">
    <property type="term" value="C:ribonucleoprotein complex"/>
    <property type="evidence" value="ECO:0007669"/>
    <property type="project" value="TreeGrafter"/>
</dbReference>
<accession>A0A0D9X704</accession>
<dbReference type="eggNOG" id="KOG0116">
    <property type="taxonomic scope" value="Eukaryota"/>
</dbReference>
<dbReference type="Gramene" id="LPERR08G09790.1">
    <property type="protein sequence ID" value="LPERR08G09790.1"/>
    <property type="gene ID" value="LPERR08G09790"/>
</dbReference>
<reference evidence="7" key="2">
    <citation type="submission" date="2013-12" db="EMBL/GenBank/DDBJ databases">
        <authorList>
            <person name="Yu Y."/>
            <person name="Lee S."/>
            <person name="de Baynast K."/>
            <person name="Wissotski M."/>
            <person name="Liu L."/>
            <person name="Talag J."/>
            <person name="Goicoechea J."/>
            <person name="Angelova A."/>
            <person name="Jetty R."/>
            <person name="Kudrna D."/>
            <person name="Golser W."/>
            <person name="Rivera L."/>
            <person name="Zhang J."/>
            <person name="Wing R."/>
        </authorList>
    </citation>
    <scope>NUCLEOTIDE SEQUENCE</scope>
</reference>
<reference evidence="6" key="3">
    <citation type="submission" date="2015-04" db="UniProtKB">
        <authorList>
            <consortium name="EnsemblPlants"/>
        </authorList>
    </citation>
    <scope>IDENTIFICATION</scope>
</reference>
<dbReference type="PANTHER" id="PTHR10693">
    <property type="entry name" value="RAS GTPASE-ACTIVATING PROTEIN-BINDING PROTEIN"/>
    <property type="match status" value="1"/>
</dbReference>
<dbReference type="EnsemblPlants" id="LPERR08G09790.1">
    <property type="protein sequence ID" value="LPERR08G09790.1"/>
    <property type="gene ID" value="LPERR08G09790"/>
</dbReference>
<evidence type="ECO:0000256" key="1">
    <source>
        <dbReference type="ARBA" id="ARBA00022884"/>
    </source>
</evidence>
<keyword evidence="1 2" id="KW-0694">RNA-binding</keyword>
<evidence type="ECO:0000259" key="5">
    <source>
        <dbReference type="PROSITE" id="PS50177"/>
    </source>
</evidence>
<evidence type="ECO:0008006" key="8">
    <source>
        <dbReference type="Google" id="ProtNLM"/>
    </source>
</evidence>
<protein>
    <recommendedName>
        <fullName evidence="8">NTF2 domain-containing protein</fullName>
    </recommendedName>
</protein>
<feature type="domain" description="RRM" evidence="4">
    <location>
        <begin position="297"/>
        <end position="374"/>
    </location>
</feature>
<feature type="compositionally biased region" description="Polar residues" evidence="3">
    <location>
        <begin position="146"/>
        <end position="157"/>
    </location>
</feature>
<proteinExistence type="predicted"/>
<dbReference type="InterPro" id="IPR032710">
    <property type="entry name" value="NTF2-like_dom_sf"/>
</dbReference>
<evidence type="ECO:0000313" key="7">
    <source>
        <dbReference type="Proteomes" id="UP000032180"/>
    </source>
</evidence>
<organism evidence="6 7">
    <name type="scientific">Leersia perrieri</name>
    <dbReference type="NCBI Taxonomy" id="77586"/>
    <lineage>
        <taxon>Eukaryota</taxon>
        <taxon>Viridiplantae</taxon>
        <taxon>Streptophyta</taxon>
        <taxon>Embryophyta</taxon>
        <taxon>Tracheophyta</taxon>
        <taxon>Spermatophyta</taxon>
        <taxon>Magnoliopsida</taxon>
        <taxon>Liliopsida</taxon>
        <taxon>Poales</taxon>
        <taxon>Poaceae</taxon>
        <taxon>BOP clade</taxon>
        <taxon>Oryzoideae</taxon>
        <taxon>Oryzeae</taxon>
        <taxon>Oryzinae</taxon>
        <taxon>Leersia</taxon>
    </lineage>
</organism>
<dbReference type="GO" id="GO:0005829">
    <property type="term" value="C:cytosol"/>
    <property type="evidence" value="ECO:0007669"/>
    <property type="project" value="TreeGrafter"/>
</dbReference>
<dbReference type="Proteomes" id="UP000032180">
    <property type="component" value="Chromosome 8"/>
</dbReference>
<dbReference type="SMART" id="SM00360">
    <property type="entry name" value="RRM"/>
    <property type="match status" value="1"/>
</dbReference>
<dbReference type="Pfam" id="PF00076">
    <property type="entry name" value="RRM_1"/>
    <property type="match status" value="1"/>
</dbReference>
<dbReference type="Gene3D" id="3.30.70.330">
    <property type="match status" value="1"/>
</dbReference>